<dbReference type="Pfam" id="PF08241">
    <property type="entry name" value="Methyltransf_11"/>
    <property type="match status" value="1"/>
</dbReference>
<dbReference type="AlphaFoldDB" id="X1HUL4"/>
<feature type="domain" description="Methyltransferase type 11" evidence="1">
    <location>
        <begin position="41"/>
        <end position="94"/>
    </location>
</feature>
<dbReference type="EMBL" id="BARU01016437">
    <property type="protein sequence ID" value="GAH60770.1"/>
    <property type="molecule type" value="Genomic_DNA"/>
</dbReference>
<dbReference type="GO" id="GO:0008757">
    <property type="term" value="F:S-adenosylmethionine-dependent methyltransferase activity"/>
    <property type="evidence" value="ECO:0007669"/>
    <property type="project" value="InterPro"/>
</dbReference>
<protein>
    <recommendedName>
        <fullName evidence="1">Methyltransferase type 11 domain-containing protein</fullName>
    </recommendedName>
</protein>
<dbReference type="Gene3D" id="3.40.50.150">
    <property type="entry name" value="Vaccinia Virus protein VP39"/>
    <property type="match status" value="1"/>
</dbReference>
<proteinExistence type="predicted"/>
<dbReference type="SUPFAM" id="SSF53335">
    <property type="entry name" value="S-adenosyl-L-methionine-dependent methyltransferases"/>
    <property type="match status" value="1"/>
</dbReference>
<evidence type="ECO:0000259" key="1">
    <source>
        <dbReference type="Pfam" id="PF08241"/>
    </source>
</evidence>
<accession>X1HUL4</accession>
<organism evidence="2">
    <name type="scientific">marine sediment metagenome</name>
    <dbReference type="NCBI Taxonomy" id="412755"/>
    <lineage>
        <taxon>unclassified sequences</taxon>
        <taxon>metagenomes</taxon>
        <taxon>ecological metagenomes</taxon>
    </lineage>
</organism>
<dbReference type="InterPro" id="IPR013216">
    <property type="entry name" value="Methyltransf_11"/>
</dbReference>
<reference evidence="2" key="1">
    <citation type="journal article" date="2014" name="Front. Microbiol.">
        <title>High frequency of phylogenetically diverse reductive dehalogenase-homologous genes in deep subseafloor sedimentary metagenomes.</title>
        <authorList>
            <person name="Kawai M."/>
            <person name="Futagami T."/>
            <person name="Toyoda A."/>
            <person name="Takaki Y."/>
            <person name="Nishi S."/>
            <person name="Hori S."/>
            <person name="Arai W."/>
            <person name="Tsubouchi T."/>
            <person name="Morono Y."/>
            <person name="Uchiyama I."/>
            <person name="Ito T."/>
            <person name="Fujiyama A."/>
            <person name="Inagaki F."/>
            <person name="Takami H."/>
        </authorList>
    </citation>
    <scope>NUCLEOTIDE SEQUENCE</scope>
    <source>
        <strain evidence="2">Expedition CK06-06</strain>
    </source>
</reference>
<name>X1HUL4_9ZZZZ</name>
<dbReference type="CDD" id="cd02440">
    <property type="entry name" value="AdoMet_MTases"/>
    <property type="match status" value="1"/>
</dbReference>
<sequence>MEKQGKTIKGSVLNVGSANDEYNYKRFFPHATIFHNLDKRNRPNVDIVADVEWMPQATNSEDCIVACFMLYDVSNPQVALNEFRRVLKPNGVLLATFQTPFTKTETLSLLEKLRIEEFEEYFEDGQLICVFIRAMKLGD</sequence>
<gene>
    <name evidence="2" type="ORF">S03H2_27313</name>
</gene>
<evidence type="ECO:0000313" key="2">
    <source>
        <dbReference type="EMBL" id="GAH60770.1"/>
    </source>
</evidence>
<dbReference type="InterPro" id="IPR029063">
    <property type="entry name" value="SAM-dependent_MTases_sf"/>
</dbReference>
<comment type="caution">
    <text evidence="2">The sequence shown here is derived from an EMBL/GenBank/DDBJ whole genome shotgun (WGS) entry which is preliminary data.</text>
</comment>